<evidence type="ECO:0000313" key="9">
    <source>
        <dbReference type="EMBL" id="KAK2080863.1"/>
    </source>
</evidence>
<evidence type="ECO:0000313" key="10">
    <source>
        <dbReference type="Proteomes" id="UP001255856"/>
    </source>
</evidence>
<reference evidence="9" key="1">
    <citation type="submission" date="2021-01" db="EMBL/GenBank/DDBJ databases">
        <authorList>
            <person name="Eckstrom K.M.E."/>
        </authorList>
    </citation>
    <scope>NUCLEOTIDE SEQUENCE</scope>
    <source>
        <strain evidence="9">UVCC 0001</strain>
    </source>
</reference>
<comment type="subcellular location">
    <subcellularLocation>
        <location evidence="1">Membrane</location>
        <topology evidence="1">Single-pass membrane protein</topology>
    </subcellularLocation>
</comment>
<evidence type="ECO:0000256" key="3">
    <source>
        <dbReference type="ARBA" id="ARBA00022679"/>
    </source>
</evidence>
<keyword evidence="10" id="KW-1185">Reference proteome</keyword>
<keyword evidence="6" id="KW-0472">Membrane</keyword>
<dbReference type="PANTHER" id="PTHR31485">
    <property type="entry name" value="PEPTIDYL SERINE ALPHA-GALACTOSYLTRANSFERASE"/>
    <property type="match status" value="1"/>
</dbReference>
<proteinExistence type="predicted"/>
<keyword evidence="4" id="KW-0812">Transmembrane</keyword>
<keyword evidence="2" id="KW-0328">Glycosyltransferase</keyword>
<dbReference type="InterPro" id="IPR044845">
    <property type="entry name" value="HPAT/SRGT1-like"/>
</dbReference>
<dbReference type="InterPro" id="IPR056508">
    <property type="entry name" value="HPAT-like"/>
</dbReference>
<keyword evidence="3" id="KW-0808">Transferase</keyword>
<dbReference type="AlphaFoldDB" id="A0AAD9IN76"/>
<evidence type="ECO:0000256" key="2">
    <source>
        <dbReference type="ARBA" id="ARBA00022676"/>
    </source>
</evidence>
<evidence type="ECO:0000259" key="8">
    <source>
        <dbReference type="Pfam" id="PF23452"/>
    </source>
</evidence>
<evidence type="ECO:0000256" key="1">
    <source>
        <dbReference type="ARBA" id="ARBA00004167"/>
    </source>
</evidence>
<dbReference type="Proteomes" id="UP001255856">
    <property type="component" value="Unassembled WGS sequence"/>
</dbReference>
<gene>
    <name evidence="9" type="ORF">QBZ16_000717</name>
</gene>
<evidence type="ECO:0000256" key="5">
    <source>
        <dbReference type="ARBA" id="ARBA00022989"/>
    </source>
</evidence>
<organism evidence="9 10">
    <name type="scientific">Prototheca wickerhamii</name>
    <dbReference type="NCBI Taxonomy" id="3111"/>
    <lineage>
        <taxon>Eukaryota</taxon>
        <taxon>Viridiplantae</taxon>
        <taxon>Chlorophyta</taxon>
        <taxon>core chlorophytes</taxon>
        <taxon>Trebouxiophyceae</taxon>
        <taxon>Chlorellales</taxon>
        <taxon>Chlorellaceae</taxon>
        <taxon>Prototheca</taxon>
    </lineage>
</organism>
<keyword evidence="5" id="KW-1133">Transmembrane helix</keyword>
<dbReference type="EMBL" id="JASFZW010000001">
    <property type="protein sequence ID" value="KAK2080863.1"/>
    <property type="molecule type" value="Genomic_DNA"/>
</dbReference>
<sequence length="359" mass="40686">MLDTRGASHYGHGGSRSLEEASRAPAKDAIHTLITSNGAPYMNYQTRILMGTYELIRQMPGGEKHVGLTRILHRSKPDILMNAIETFHATPLQPECDGWCEYPVSDRANAVRQFFDAAETNKSMIRADWIYMAETDYVFMKPLALPRELKPGYDGWAYPFNYINAQANKRFMEKLLPGVDVALIPNSGPAPVLMRRADWVKVVPFWEDLTAKMEEDKEMTKALGWVREMYDFSLALVAAGLKLELDTEKTSPFIAHLPGVSNMGEAHAFHYTLCTIYKTMNGSDVWAFDKRFYADPRHPIDMPKVPPMPEFEAGKFKFIEGPPVTKEKHELIKQMTDQINRAIDTLSPLPQAWIDAVEA</sequence>
<evidence type="ECO:0000256" key="4">
    <source>
        <dbReference type="ARBA" id="ARBA00022692"/>
    </source>
</evidence>
<accession>A0AAD9IN76</accession>
<name>A0AAD9IN76_PROWI</name>
<dbReference type="PANTHER" id="PTHR31485:SF17">
    <property type="match status" value="1"/>
</dbReference>
<feature type="region of interest" description="Disordered" evidence="7">
    <location>
        <begin position="1"/>
        <end position="22"/>
    </location>
</feature>
<comment type="caution">
    <text evidence="9">The sequence shown here is derived from an EMBL/GenBank/DDBJ whole genome shotgun (WGS) entry which is preliminary data.</text>
</comment>
<dbReference type="Pfam" id="PF23452">
    <property type="entry name" value="HPAT"/>
    <property type="match status" value="1"/>
</dbReference>
<dbReference type="GO" id="GO:0016020">
    <property type="term" value="C:membrane"/>
    <property type="evidence" value="ECO:0007669"/>
    <property type="project" value="UniProtKB-SubCell"/>
</dbReference>
<dbReference type="GO" id="GO:0016757">
    <property type="term" value="F:glycosyltransferase activity"/>
    <property type="evidence" value="ECO:0007669"/>
    <property type="project" value="UniProtKB-KW"/>
</dbReference>
<evidence type="ECO:0000256" key="7">
    <source>
        <dbReference type="SAM" id="MobiDB-lite"/>
    </source>
</evidence>
<evidence type="ECO:0000256" key="6">
    <source>
        <dbReference type="ARBA" id="ARBA00023136"/>
    </source>
</evidence>
<feature type="domain" description="Hydroxyproline O-arabinosyltransferase-like" evidence="8">
    <location>
        <begin position="31"/>
        <end position="311"/>
    </location>
</feature>
<protein>
    <recommendedName>
        <fullName evidence="8">Hydroxyproline O-arabinosyltransferase-like domain-containing protein</fullName>
    </recommendedName>
</protein>